<name>A0A4P8EH06_9RHOB</name>
<dbReference type="PROSITE" id="PS50043">
    <property type="entry name" value="HTH_LUXR_2"/>
    <property type="match status" value="1"/>
</dbReference>
<dbReference type="AlphaFoldDB" id="A0A4P8EH06"/>
<sequence>MSDPQDAARFLLARERHSGLDNVGFLPLNGPMDVWISIMYLFLCGQSFMPHEIADALINHCAQAAREDGLQPGLTTREWEVLHMVAQGAANKNIAADLDLSIHTVKLHIHNLLRKIGVSNRTCAASWFMEHHSGQPDPHRGAHGGS</sequence>
<dbReference type="PANTHER" id="PTHR44688:SF16">
    <property type="entry name" value="DNA-BINDING TRANSCRIPTIONAL ACTIVATOR DEVR_DOSR"/>
    <property type="match status" value="1"/>
</dbReference>
<reference evidence="5 6" key="1">
    <citation type="submission" date="2019-05" db="EMBL/GenBank/DDBJ databases">
        <title>Pseudorhodobacter turbinis sp. nov., isolated from the gut of the Korean turban shell.</title>
        <authorList>
            <person name="Jeong Y.-S."/>
            <person name="Kang W.-R."/>
            <person name="Bae J.-W."/>
        </authorList>
    </citation>
    <scope>NUCLEOTIDE SEQUENCE [LARGE SCALE GENOMIC DNA]</scope>
    <source>
        <strain evidence="5 6">S12M18</strain>
    </source>
</reference>
<dbReference type="SMART" id="SM00421">
    <property type="entry name" value="HTH_LUXR"/>
    <property type="match status" value="1"/>
</dbReference>
<dbReference type="GO" id="GO:0006355">
    <property type="term" value="P:regulation of DNA-templated transcription"/>
    <property type="evidence" value="ECO:0007669"/>
    <property type="project" value="InterPro"/>
</dbReference>
<dbReference type="PANTHER" id="PTHR44688">
    <property type="entry name" value="DNA-BINDING TRANSCRIPTIONAL ACTIVATOR DEVR_DOSR"/>
    <property type="match status" value="1"/>
</dbReference>
<dbReference type="PRINTS" id="PR00038">
    <property type="entry name" value="HTHLUXR"/>
</dbReference>
<evidence type="ECO:0000259" key="4">
    <source>
        <dbReference type="PROSITE" id="PS50043"/>
    </source>
</evidence>
<dbReference type="PROSITE" id="PS00622">
    <property type="entry name" value="HTH_LUXR_1"/>
    <property type="match status" value="1"/>
</dbReference>
<gene>
    <name evidence="5" type="ORF">EOK75_00310</name>
</gene>
<dbReference type="InterPro" id="IPR016032">
    <property type="entry name" value="Sig_transdc_resp-reg_C-effctor"/>
</dbReference>
<dbReference type="InterPro" id="IPR036388">
    <property type="entry name" value="WH-like_DNA-bd_sf"/>
</dbReference>
<dbReference type="EMBL" id="CP039964">
    <property type="protein sequence ID" value="QCO56450.1"/>
    <property type="molecule type" value="Genomic_DNA"/>
</dbReference>
<keyword evidence="2" id="KW-0238">DNA-binding</keyword>
<evidence type="ECO:0000313" key="5">
    <source>
        <dbReference type="EMBL" id="QCO56450.1"/>
    </source>
</evidence>
<accession>A0A4P8EH06</accession>
<dbReference type="SUPFAM" id="SSF46894">
    <property type="entry name" value="C-terminal effector domain of the bipartite response regulators"/>
    <property type="match status" value="1"/>
</dbReference>
<dbReference type="InterPro" id="IPR000792">
    <property type="entry name" value="Tscrpt_reg_LuxR_C"/>
</dbReference>
<evidence type="ECO:0000313" key="6">
    <source>
        <dbReference type="Proteomes" id="UP000298631"/>
    </source>
</evidence>
<dbReference type="Proteomes" id="UP000298631">
    <property type="component" value="Chromosome"/>
</dbReference>
<dbReference type="KEGG" id="pseb:EOK75_00310"/>
<evidence type="ECO:0000256" key="3">
    <source>
        <dbReference type="ARBA" id="ARBA00023163"/>
    </source>
</evidence>
<evidence type="ECO:0000256" key="1">
    <source>
        <dbReference type="ARBA" id="ARBA00023015"/>
    </source>
</evidence>
<keyword evidence="3" id="KW-0804">Transcription</keyword>
<keyword evidence="1" id="KW-0805">Transcription regulation</keyword>
<organism evidence="5 6">
    <name type="scientific">Pseudorhodobacter turbinis</name>
    <dbReference type="NCBI Taxonomy" id="2500533"/>
    <lineage>
        <taxon>Bacteria</taxon>
        <taxon>Pseudomonadati</taxon>
        <taxon>Pseudomonadota</taxon>
        <taxon>Alphaproteobacteria</taxon>
        <taxon>Rhodobacterales</taxon>
        <taxon>Paracoccaceae</taxon>
        <taxon>Pseudorhodobacter</taxon>
    </lineage>
</organism>
<keyword evidence="6" id="KW-1185">Reference proteome</keyword>
<proteinExistence type="predicted"/>
<dbReference type="Pfam" id="PF00196">
    <property type="entry name" value="GerE"/>
    <property type="match status" value="1"/>
</dbReference>
<feature type="domain" description="HTH luxR-type" evidence="4">
    <location>
        <begin position="67"/>
        <end position="132"/>
    </location>
</feature>
<protein>
    <submittedName>
        <fullName evidence="5">Response regulator transcription factor</fullName>
    </submittedName>
</protein>
<dbReference type="GO" id="GO:0003677">
    <property type="term" value="F:DNA binding"/>
    <property type="evidence" value="ECO:0007669"/>
    <property type="project" value="UniProtKB-KW"/>
</dbReference>
<dbReference type="CDD" id="cd06170">
    <property type="entry name" value="LuxR_C_like"/>
    <property type="match status" value="1"/>
</dbReference>
<evidence type="ECO:0000256" key="2">
    <source>
        <dbReference type="ARBA" id="ARBA00023125"/>
    </source>
</evidence>
<dbReference type="OrthoDB" id="9810375at2"/>
<dbReference type="Gene3D" id="1.10.10.10">
    <property type="entry name" value="Winged helix-like DNA-binding domain superfamily/Winged helix DNA-binding domain"/>
    <property type="match status" value="1"/>
</dbReference>